<evidence type="ECO:0000256" key="2">
    <source>
        <dbReference type="SAM" id="SignalP"/>
    </source>
</evidence>
<protein>
    <recommendedName>
        <fullName evidence="5">ScyD/ScyE family protein</fullName>
    </recommendedName>
</protein>
<reference evidence="3 4" key="1">
    <citation type="journal article" date="2019" name="Int. J. Syst. Evol. Microbiol.">
        <title>The Global Catalogue of Microorganisms (GCM) 10K type strain sequencing project: providing services to taxonomists for standard genome sequencing and annotation.</title>
        <authorList>
            <consortium name="The Broad Institute Genomics Platform"/>
            <consortium name="The Broad Institute Genome Sequencing Center for Infectious Disease"/>
            <person name="Wu L."/>
            <person name="Ma J."/>
        </authorList>
    </citation>
    <scope>NUCLEOTIDE SEQUENCE [LARGE SCALE GENOMIC DNA]</scope>
    <source>
        <strain evidence="3 4">JCM 16378</strain>
    </source>
</reference>
<organism evidence="3 4">
    <name type="scientific">Pedococcus aerophilus</name>
    <dbReference type="NCBI Taxonomy" id="436356"/>
    <lineage>
        <taxon>Bacteria</taxon>
        <taxon>Bacillati</taxon>
        <taxon>Actinomycetota</taxon>
        <taxon>Actinomycetes</taxon>
        <taxon>Micrococcales</taxon>
        <taxon>Intrasporangiaceae</taxon>
        <taxon>Pedococcus</taxon>
    </lineage>
</organism>
<keyword evidence="4" id="KW-1185">Reference proteome</keyword>
<feature type="chain" id="PRO_5047316882" description="ScyD/ScyE family protein" evidence="2">
    <location>
        <begin position="35"/>
        <end position="396"/>
    </location>
</feature>
<keyword evidence="2" id="KW-0732">Signal</keyword>
<dbReference type="InterPro" id="IPR048031">
    <property type="entry name" value="ScyD/ScyE-like"/>
</dbReference>
<dbReference type="Proteomes" id="UP001501326">
    <property type="component" value="Unassembled WGS sequence"/>
</dbReference>
<feature type="signal peptide" evidence="2">
    <location>
        <begin position="1"/>
        <end position="34"/>
    </location>
</feature>
<dbReference type="EMBL" id="BAAARN010000001">
    <property type="protein sequence ID" value="GAA2732005.1"/>
    <property type="molecule type" value="Genomic_DNA"/>
</dbReference>
<evidence type="ECO:0008006" key="5">
    <source>
        <dbReference type="Google" id="ProtNLM"/>
    </source>
</evidence>
<dbReference type="RefSeq" id="WP_344190271.1">
    <property type="nucleotide sequence ID" value="NZ_BAAARN010000001.1"/>
</dbReference>
<dbReference type="PROSITE" id="PS51318">
    <property type="entry name" value="TAT"/>
    <property type="match status" value="1"/>
</dbReference>
<feature type="compositionally biased region" description="Gly residues" evidence="1">
    <location>
        <begin position="40"/>
        <end position="49"/>
    </location>
</feature>
<accession>A0ABN3UGV9</accession>
<dbReference type="SUPFAM" id="SSF63829">
    <property type="entry name" value="Calcium-dependent phosphotriesterase"/>
    <property type="match status" value="1"/>
</dbReference>
<gene>
    <name evidence="3" type="ORF">GCM10009867_06970</name>
</gene>
<feature type="region of interest" description="Disordered" evidence="1">
    <location>
        <begin position="199"/>
        <end position="218"/>
    </location>
</feature>
<sequence>MDSTTLLGRHRTRRVALTGGACAALVAATLAATAAPAGAHGAGGTGSGTHSGAHSGAPTKIASGLDNPRQLDVTGRGDVYVAEAGRGGTGPCMPGPEGGEVCLGTTGAVTKVSARGHQSRVVTGLPSLAAPDGSAASGPSDVESLGGRVMAVLLGLGAPPEVRDGLPESAARLGTLQLAREGGQRTWTIADLAAHEASANPIHDPDSNPSSVERSGSGFVVTDAGGNDLLTTKHGRVSTAAVFQDQLAEAPPFLGLPPGTMIPSQAVPTAVTKGPDGAWYVSQLTGFPFPAGGASIFRVVKGQAPTVWATGLTNVTSLGFDSRGHLYAVQLADTGLLAAGEELPSGSLVKVSRTGAHTVVADDLAAPYGVAIRGSSAYVSTCSVCPGGGEVWRYRL</sequence>
<name>A0ABN3UGV9_9MICO</name>
<evidence type="ECO:0000256" key="1">
    <source>
        <dbReference type="SAM" id="MobiDB-lite"/>
    </source>
</evidence>
<dbReference type="InterPro" id="IPR006311">
    <property type="entry name" value="TAT_signal"/>
</dbReference>
<comment type="caution">
    <text evidence="3">The sequence shown here is derived from an EMBL/GenBank/DDBJ whole genome shotgun (WGS) entry which is preliminary data.</text>
</comment>
<proteinExistence type="predicted"/>
<evidence type="ECO:0000313" key="4">
    <source>
        <dbReference type="Proteomes" id="UP001501326"/>
    </source>
</evidence>
<feature type="region of interest" description="Disordered" evidence="1">
    <location>
        <begin position="37"/>
        <end position="69"/>
    </location>
</feature>
<dbReference type="NCBIfam" id="NF033206">
    <property type="entry name" value="ScyE_fam"/>
    <property type="match status" value="1"/>
</dbReference>
<evidence type="ECO:0000313" key="3">
    <source>
        <dbReference type="EMBL" id="GAA2732005.1"/>
    </source>
</evidence>